<feature type="domain" description="GGDEF" evidence="1">
    <location>
        <begin position="207"/>
        <end position="327"/>
    </location>
</feature>
<organism evidence="2 3">
    <name type="scientific">Acetobacterium paludosum</name>
    <dbReference type="NCBI Taxonomy" id="52693"/>
    <lineage>
        <taxon>Bacteria</taxon>
        <taxon>Bacillati</taxon>
        <taxon>Bacillota</taxon>
        <taxon>Clostridia</taxon>
        <taxon>Eubacteriales</taxon>
        <taxon>Eubacteriaceae</taxon>
        <taxon>Acetobacterium</taxon>
    </lineage>
</organism>
<dbReference type="InterPro" id="IPR013656">
    <property type="entry name" value="PAS_4"/>
</dbReference>
<accession>A0A923KXY7</accession>
<dbReference type="NCBIfam" id="TIGR00254">
    <property type="entry name" value="GGDEF"/>
    <property type="match status" value="1"/>
</dbReference>
<reference evidence="2" key="1">
    <citation type="submission" date="2019-10" db="EMBL/GenBank/DDBJ databases">
        <authorList>
            <person name="Ross D.E."/>
            <person name="Gulliver D."/>
        </authorList>
    </citation>
    <scope>NUCLEOTIDE SEQUENCE</scope>
    <source>
        <strain evidence="2">DER-2019</strain>
    </source>
</reference>
<comment type="caution">
    <text evidence="2">The sequence shown here is derived from an EMBL/GenBank/DDBJ whole genome shotgun (WGS) entry which is preliminary data.</text>
</comment>
<dbReference type="Gene3D" id="3.30.450.20">
    <property type="entry name" value="PAS domain"/>
    <property type="match status" value="1"/>
</dbReference>
<dbReference type="Pfam" id="PF00990">
    <property type="entry name" value="GGDEF"/>
    <property type="match status" value="1"/>
</dbReference>
<dbReference type="RefSeq" id="WP_148567219.1">
    <property type="nucleotide sequence ID" value="NZ_RXYA01000008.1"/>
</dbReference>
<proteinExistence type="predicted"/>
<dbReference type="Proteomes" id="UP000616595">
    <property type="component" value="Unassembled WGS sequence"/>
</dbReference>
<dbReference type="OrthoDB" id="9805474at2"/>
<dbReference type="SUPFAM" id="SSF55073">
    <property type="entry name" value="Nucleotide cyclase"/>
    <property type="match status" value="1"/>
</dbReference>
<dbReference type="EMBL" id="WJBD01000013">
    <property type="protein sequence ID" value="MBC3888951.1"/>
    <property type="molecule type" value="Genomic_DNA"/>
</dbReference>
<keyword evidence="3" id="KW-1185">Reference proteome</keyword>
<protein>
    <submittedName>
        <fullName evidence="2">Diguanylate cyclase</fullName>
    </submittedName>
</protein>
<dbReference type="InterPro" id="IPR035965">
    <property type="entry name" value="PAS-like_dom_sf"/>
</dbReference>
<dbReference type="SUPFAM" id="SSF55785">
    <property type="entry name" value="PYP-like sensor domain (PAS domain)"/>
    <property type="match status" value="1"/>
</dbReference>
<dbReference type="SMART" id="SM00267">
    <property type="entry name" value="GGDEF"/>
    <property type="match status" value="1"/>
</dbReference>
<dbReference type="AlphaFoldDB" id="A0A923KXY7"/>
<dbReference type="NCBIfam" id="TIGR00229">
    <property type="entry name" value="sensory_box"/>
    <property type="match status" value="1"/>
</dbReference>
<dbReference type="InterPro" id="IPR052155">
    <property type="entry name" value="Biofilm_reg_signaling"/>
</dbReference>
<name>A0A923KXY7_9FIRM</name>
<gene>
    <name evidence="2" type="ORF">GH810_11565</name>
</gene>
<sequence>MSNHDDKITIDTIIADQRIKQGDQALEECIITLSEKLELANNLLKTILETTHDFIIFCLDTEYRYISFNNRHKEMAKSQWGKDIEIGTNLLDLIDDNEEWKNMKGFLDRVLSGEQFCSIEEHKDSEDNIILGKNHWAPVKNKNGEITGMVCFIQDVTENKKFLKAMLEERKNQENVESLTFCDQLTGAYNRKYYDKELERLDNKSYYPLSIILLSVSRLDQVNVKYGRTVGDILIKKVAQILKNVCRGDDVVARLEGNQFVILMPRTAGANVERAIKRIKKSMDEAKVESIKLSVPFGYYTKYEETENINAIFEMAERQLERQKELE</sequence>
<evidence type="ECO:0000259" key="1">
    <source>
        <dbReference type="PROSITE" id="PS50887"/>
    </source>
</evidence>
<dbReference type="PROSITE" id="PS50887">
    <property type="entry name" value="GGDEF"/>
    <property type="match status" value="1"/>
</dbReference>
<dbReference type="InterPro" id="IPR000014">
    <property type="entry name" value="PAS"/>
</dbReference>
<dbReference type="InterPro" id="IPR029787">
    <property type="entry name" value="Nucleotide_cyclase"/>
</dbReference>
<dbReference type="PANTHER" id="PTHR44757:SF2">
    <property type="entry name" value="BIOFILM ARCHITECTURE MAINTENANCE PROTEIN MBAA"/>
    <property type="match status" value="1"/>
</dbReference>
<dbReference type="CDD" id="cd01949">
    <property type="entry name" value="GGDEF"/>
    <property type="match status" value="1"/>
</dbReference>
<reference evidence="2" key="2">
    <citation type="submission" date="2020-10" db="EMBL/GenBank/DDBJ databases">
        <title>Comparative genomics of the Acetobacterium genus.</title>
        <authorList>
            <person name="Marshall C."/>
            <person name="May H."/>
            <person name="Norman S."/>
        </authorList>
    </citation>
    <scope>NUCLEOTIDE SEQUENCE</scope>
    <source>
        <strain evidence="2">DER-2019</strain>
    </source>
</reference>
<evidence type="ECO:0000313" key="2">
    <source>
        <dbReference type="EMBL" id="MBC3888951.1"/>
    </source>
</evidence>
<dbReference type="PANTHER" id="PTHR44757">
    <property type="entry name" value="DIGUANYLATE CYCLASE DGCP"/>
    <property type="match status" value="1"/>
</dbReference>
<dbReference type="InterPro" id="IPR000160">
    <property type="entry name" value="GGDEF_dom"/>
</dbReference>
<dbReference type="InterPro" id="IPR043128">
    <property type="entry name" value="Rev_trsase/Diguanyl_cyclase"/>
</dbReference>
<dbReference type="Pfam" id="PF08448">
    <property type="entry name" value="PAS_4"/>
    <property type="match status" value="1"/>
</dbReference>
<evidence type="ECO:0000313" key="3">
    <source>
        <dbReference type="Proteomes" id="UP000616595"/>
    </source>
</evidence>
<dbReference type="Gene3D" id="3.30.70.270">
    <property type="match status" value="1"/>
</dbReference>